<proteinExistence type="inferred from homology"/>
<dbReference type="InterPro" id="IPR008280">
    <property type="entry name" value="Tub_FtsZ_C"/>
</dbReference>
<dbReference type="HAMAP" id="MF_00909">
    <property type="entry name" value="FtsZ"/>
    <property type="match status" value="1"/>
</dbReference>
<evidence type="ECO:0000256" key="4">
    <source>
        <dbReference type="HAMAP-Rule" id="MF_00909"/>
    </source>
</evidence>
<dbReference type="InterPro" id="IPR000158">
    <property type="entry name" value="Cell_div_FtsZ"/>
</dbReference>
<evidence type="ECO:0000256" key="5">
    <source>
        <dbReference type="NCBIfam" id="TIGR00065"/>
    </source>
</evidence>
<comment type="caution">
    <text evidence="9">The sequence shown here is derived from an EMBL/GenBank/DDBJ whole genome shotgun (WGS) entry which is preliminary data.</text>
</comment>
<dbReference type="GO" id="GO:0051258">
    <property type="term" value="P:protein polymerization"/>
    <property type="evidence" value="ECO:0007669"/>
    <property type="project" value="UniProtKB-UniRule"/>
</dbReference>
<dbReference type="CDD" id="cd02201">
    <property type="entry name" value="FtsZ_type1"/>
    <property type="match status" value="1"/>
</dbReference>
<dbReference type="SUPFAM" id="SSF52490">
    <property type="entry name" value="Tubulin nucleotide-binding domain-like"/>
    <property type="match status" value="1"/>
</dbReference>
<feature type="compositionally biased region" description="Polar residues" evidence="6">
    <location>
        <begin position="357"/>
        <end position="366"/>
    </location>
</feature>
<dbReference type="Pfam" id="PF12327">
    <property type="entry name" value="FtsZ_C"/>
    <property type="match status" value="1"/>
</dbReference>
<organism evidence="9 10">
    <name type="scientific">Candidatus Egerieousia excrementavium</name>
    <dbReference type="NCBI Taxonomy" id="2840778"/>
    <lineage>
        <taxon>Bacteria</taxon>
        <taxon>Pseudomonadati</taxon>
        <taxon>Bacteroidota</taxon>
        <taxon>Bacteroidia</taxon>
        <taxon>Bacteroidales</taxon>
        <taxon>Candidatus Egerieousia</taxon>
    </lineage>
</organism>
<accession>A0A9D9GYL4</accession>
<evidence type="ECO:0000256" key="6">
    <source>
        <dbReference type="SAM" id="MobiDB-lite"/>
    </source>
</evidence>
<reference evidence="9" key="2">
    <citation type="journal article" date="2021" name="PeerJ">
        <title>Extensive microbial diversity within the chicken gut microbiome revealed by metagenomics and culture.</title>
        <authorList>
            <person name="Gilroy R."/>
            <person name="Ravi A."/>
            <person name="Getino M."/>
            <person name="Pursley I."/>
            <person name="Horton D.L."/>
            <person name="Alikhan N.F."/>
            <person name="Baker D."/>
            <person name="Gharbi K."/>
            <person name="Hall N."/>
            <person name="Watson M."/>
            <person name="Adriaenssens E.M."/>
            <person name="Foster-Nyarko E."/>
            <person name="Jarju S."/>
            <person name="Secka A."/>
            <person name="Antonio M."/>
            <person name="Oren A."/>
            <person name="Chaudhuri R.R."/>
            <person name="La Ragione R."/>
            <person name="Hildebrand F."/>
            <person name="Pallen M.J."/>
        </authorList>
    </citation>
    <scope>NUCLEOTIDE SEQUENCE</scope>
    <source>
        <strain evidence="9">15467</strain>
    </source>
</reference>
<evidence type="ECO:0000256" key="3">
    <source>
        <dbReference type="ARBA" id="ARBA00023134"/>
    </source>
</evidence>
<comment type="function">
    <text evidence="4">Essential cell division protein that forms a contractile ring structure (Z ring) at the future cell division site. The regulation of the ring assembly controls the timing and the location of cell division. One of the functions of the FtsZ ring is to recruit other cell division proteins to the septum to produce a new cell wall between the dividing cells. Binds GTP and shows GTPase activity.</text>
</comment>
<evidence type="ECO:0000256" key="1">
    <source>
        <dbReference type="ARBA" id="ARBA00009690"/>
    </source>
</evidence>
<dbReference type="GO" id="GO:0043093">
    <property type="term" value="P:FtsZ-dependent cytokinesis"/>
    <property type="evidence" value="ECO:0007669"/>
    <property type="project" value="UniProtKB-UniRule"/>
</dbReference>
<dbReference type="PANTHER" id="PTHR30314:SF3">
    <property type="entry name" value="MITOCHONDRIAL DIVISION PROTEIN FSZA"/>
    <property type="match status" value="1"/>
</dbReference>
<dbReference type="NCBIfam" id="TIGR00065">
    <property type="entry name" value="ftsZ"/>
    <property type="match status" value="1"/>
</dbReference>
<feature type="binding site" evidence="4">
    <location>
        <position position="143"/>
    </location>
    <ligand>
        <name>GTP</name>
        <dbReference type="ChEBI" id="CHEBI:37565"/>
    </ligand>
</feature>
<comment type="caution">
    <text evidence="4">Lacks conserved residue(s) required for the propagation of feature annotation.</text>
</comment>
<feature type="domain" description="Tubulin/FtsZ GTPase" evidence="7">
    <location>
        <begin position="19"/>
        <end position="208"/>
    </location>
</feature>
<dbReference type="GO" id="GO:0032153">
    <property type="term" value="C:cell division site"/>
    <property type="evidence" value="ECO:0007669"/>
    <property type="project" value="UniProtKB-UniRule"/>
</dbReference>
<comment type="subunit">
    <text evidence="4">Homodimer. Polymerizes to form a dynamic ring structure in a strictly GTP-dependent manner. Interacts directly with several other division proteins.</text>
</comment>
<name>A0A9D9GYL4_9BACT</name>
<feature type="binding site" evidence="4">
    <location>
        <begin position="27"/>
        <end position="31"/>
    </location>
    <ligand>
        <name>GTP</name>
        <dbReference type="ChEBI" id="CHEBI:37565"/>
    </ligand>
</feature>
<dbReference type="InterPro" id="IPR024757">
    <property type="entry name" value="FtsZ_C"/>
</dbReference>
<evidence type="ECO:0000259" key="8">
    <source>
        <dbReference type="SMART" id="SM00865"/>
    </source>
</evidence>
<dbReference type="GO" id="GO:0005525">
    <property type="term" value="F:GTP binding"/>
    <property type="evidence" value="ECO:0007669"/>
    <property type="project" value="UniProtKB-UniRule"/>
</dbReference>
<dbReference type="InterPro" id="IPR045061">
    <property type="entry name" value="FtsZ/CetZ"/>
</dbReference>
<feature type="domain" description="Tubulin/FtsZ 2-layer sandwich" evidence="8">
    <location>
        <begin position="210"/>
        <end position="330"/>
    </location>
</feature>
<evidence type="ECO:0000259" key="7">
    <source>
        <dbReference type="SMART" id="SM00864"/>
    </source>
</evidence>
<dbReference type="AlphaFoldDB" id="A0A9D9GYL4"/>
<evidence type="ECO:0000256" key="2">
    <source>
        <dbReference type="ARBA" id="ARBA00022741"/>
    </source>
</evidence>
<comment type="subcellular location">
    <subcellularLocation>
        <location evidence="4">Cytoplasm</location>
    </subcellularLocation>
    <text evidence="4">Assembles at midcell at the inner surface of the cytoplasmic membrane.</text>
</comment>
<dbReference type="PANTHER" id="PTHR30314">
    <property type="entry name" value="CELL DIVISION PROTEIN FTSZ-RELATED"/>
    <property type="match status" value="1"/>
</dbReference>
<keyword evidence="4" id="KW-0131">Cell cycle</keyword>
<feature type="region of interest" description="Disordered" evidence="6">
    <location>
        <begin position="419"/>
        <end position="460"/>
    </location>
</feature>
<keyword evidence="3 4" id="KW-0342">GTP-binding</keyword>
<dbReference type="InterPro" id="IPR003008">
    <property type="entry name" value="Tubulin_FtsZ_GTPase"/>
</dbReference>
<dbReference type="InterPro" id="IPR018316">
    <property type="entry name" value="Tubulin/FtsZ_2-layer-sand-dom"/>
</dbReference>
<evidence type="ECO:0000313" key="10">
    <source>
        <dbReference type="Proteomes" id="UP000823635"/>
    </source>
</evidence>
<feature type="binding site" evidence="4">
    <location>
        <begin position="112"/>
        <end position="114"/>
    </location>
    <ligand>
        <name>GTP</name>
        <dbReference type="ChEBI" id="CHEBI:37565"/>
    </ligand>
</feature>
<dbReference type="InterPro" id="IPR036525">
    <property type="entry name" value="Tubulin/FtsZ_GTPase_sf"/>
</dbReference>
<dbReference type="Proteomes" id="UP000823635">
    <property type="component" value="Unassembled WGS sequence"/>
</dbReference>
<feature type="compositionally biased region" description="Basic and acidic residues" evidence="6">
    <location>
        <begin position="419"/>
        <end position="431"/>
    </location>
</feature>
<gene>
    <name evidence="4 9" type="primary">ftsZ</name>
    <name evidence="9" type="ORF">IAC68_02170</name>
</gene>
<evidence type="ECO:0000313" key="9">
    <source>
        <dbReference type="EMBL" id="MBO8428723.1"/>
    </source>
</evidence>
<protein>
    <recommendedName>
        <fullName evidence="4 5">Cell division protein FtsZ</fullName>
    </recommendedName>
</protein>
<dbReference type="EMBL" id="JADINB010000050">
    <property type="protein sequence ID" value="MBO8428723.1"/>
    <property type="molecule type" value="Genomic_DNA"/>
</dbReference>
<comment type="similarity">
    <text evidence="1 4">Belongs to the FtsZ family.</text>
</comment>
<keyword evidence="2 4" id="KW-0547">Nucleotide-binding</keyword>
<dbReference type="GO" id="GO:0000917">
    <property type="term" value="P:division septum assembly"/>
    <property type="evidence" value="ECO:0007669"/>
    <property type="project" value="UniProtKB-KW"/>
</dbReference>
<dbReference type="SMART" id="SM00865">
    <property type="entry name" value="Tubulin_C"/>
    <property type="match status" value="1"/>
</dbReference>
<dbReference type="GO" id="GO:0003924">
    <property type="term" value="F:GTPase activity"/>
    <property type="evidence" value="ECO:0007669"/>
    <property type="project" value="UniProtKB-UniRule"/>
</dbReference>
<keyword evidence="4" id="KW-0963">Cytoplasm</keyword>
<keyword evidence="4" id="KW-0717">Septation</keyword>
<dbReference type="Pfam" id="PF00091">
    <property type="entry name" value="Tubulin"/>
    <property type="match status" value="1"/>
</dbReference>
<feature type="compositionally biased region" description="Polar residues" evidence="6">
    <location>
        <begin position="450"/>
        <end position="460"/>
    </location>
</feature>
<sequence>MDSSNIIVPENWIPCSESLIKVVGVGGGGCNAVDTMNRQGIQDVEFVICNTDRQSLDNNSVTNRLYLGNKGLGAGCDPERGRRAAVESADKIKKMFADQSEMVFITAGMGGGTGTGAAPIIAQIAKELGKLTVGVVTLPFRDEGESFLKRALIGIKELRKHVDSLLIIDNQKLYDVFGELRAFEAFPRANEVLNTAVKSIAEIITKTGFINVDFADVKMVMKDSGMAIMGIGTASGPDRAAKAVEMAFESPLLNDCDLNTASGVLVNISSGKENGLTMIELNQIMEYVNSYTGTPEKFKRGVVLDESLKDEISVTIVATGFKINNLPQIDIGDPDTIVLGSGSPFSQESISTTRLTYPNQESTLQEQKQEAEMEPAETSENGNEAWVYRKPKGKPALIIEPGDDITKLEREPAYLRRERLLGKEEESRQEEAPSSAGMKIELSDGIDLTGDNSYLHQTQD</sequence>
<dbReference type="SMART" id="SM00864">
    <property type="entry name" value="Tubulin"/>
    <property type="match status" value="1"/>
</dbReference>
<dbReference type="FunFam" id="3.40.50.1440:FF:000001">
    <property type="entry name" value="Cell division protein FtsZ"/>
    <property type="match status" value="1"/>
</dbReference>
<dbReference type="GO" id="GO:0005737">
    <property type="term" value="C:cytoplasm"/>
    <property type="evidence" value="ECO:0007669"/>
    <property type="project" value="UniProtKB-SubCell"/>
</dbReference>
<keyword evidence="4 9" id="KW-0132">Cell division</keyword>
<feature type="binding site" evidence="4">
    <location>
        <position position="190"/>
    </location>
    <ligand>
        <name>GTP</name>
        <dbReference type="ChEBI" id="CHEBI:37565"/>
    </ligand>
</feature>
<feature type="region of interest" description="Disordered" evidence="6">
    <location>
        <begin position="357"/>
        <end position="382"/>
    </location>
</feature>
<dbReference type="Gene3D" id="3.40.50.1440">
    <property type="entry name" value="Tubulin/FtsZ, GTPase domain"/>
    <property type="match status" value="1"/>
</dbReference>
<dbReference type="SUPFAM" id="SSF55307">
    <property type="entry name" value="Tubulin C-terminal domain-like"/>
    <property type="match status" value="1"/>
</dbReference>
<reference evidence="9" key="1">
    <citation type="submission" date="2020-10" db="EMBL/GenBank/DDBJ databases">
        <authorList>
            <person name="Gilroy R."/>
        </authorList>
    </citation>
    <scope>NUCLEOTIDE SEQUENCE</scope>
    <source>
        <strain evidence="9">15467</strain>
    </source>
</reference>
<dbReference type="PRINTS" id="PR00423">
    <property type="entry name" value="CELLDVISFTSZ"/>
</dbReference>